<dbReference type="EMBL" id="FXUG01000001">
    <property type="protein sequence ID" value="SMP44639.1"/>
    <property type="molecule type" value="Genomic_DNA"/>
</dbReference>
<evidence type="ECO:0000313" key="2">
    <source>
        <dbReference type="Proteomes" id="UP001158067"/>
    </source>
</evidence>
<dbReference type="Proteomes" id="UP001158067">
    <property type="component" value="Unassembled WGS sequence"/>
</dbReference>
<reference evidence="1 2" key="1">
    <citation type="submission" date="2017-05" db="EMBL/GenBank/DDBJ databases">
        <authorList>
            <person name="Varghese N."/>
            <person name="Submissions S."/>
        </authorList>
    </citation>
    <scope>NUCLEOTIDE SEQUENCE [LARGE SCALE GENOMIC DNA]</scope>
    <source>
        <strain evidence="1 2">DSM 25457</strain>
    </source>
</reference>
<protein>
    <submittedName>
        <fullName evidence="1">Uncharacterized protein</fullName>
    </submittedName>
</protein>
<sequence length="221" mass="25378">MKLPDDMLTEIERLGEARGSIEWIAREEGLDFARFFLKGLTEASQLFDKWYPNLQDFSQTKRAATPIPRNDHFTANDVLARRILEPKIAPSERVPQRGNCCAAFFTAPLAVLPLVMNEWPSEYRNAVFLTPDELREWNSQYDEPEDARWWYCFQNWDVDFDPPSDSFWLEHSEYVIPAHARSAIATWGLSWGSLAGGVKAELWSIENGTEQLMGLLGDATF</sequence>
<organism evidence="1 2">
    <name type="scientific">Neorhodopirellula lusitana</name>
    <dbReference type="NCBI Taxonomy" id="445327"/>
    <lineage>
        <taxon>Bacteria</taxon>
        <taxon>Pseudomonadati</taxon>
        <taxon>Planctomycetota</taxon>
        <taxon>Planctomycetia</taxon>
        <taxon>Pirellulales</taxon>
        <taxon>Pirellulaceae</taxon>
        <taxon>Neorhodopirellula</taxon>
    </lineage>
</organism>
<accession>A0ABY1PVP6</accession>
<comment type="caution">
    <text evidence="1">The sequence shown here is derived from an EMBL/GenBank/DDBJ whole genome shotgun (WGS) entry which is preliminary data.</text>
</comment>
<name>A0ABY1PVP6_9BACT</name>
<proteinExistence type="predicted"/>
<evidence type="ECO:0000313" key="1">
    <source>
        <dbReference type="EMBL" id="SMP44639.1"/>
    </source>
</evidence>
<gene>
    <name evidence="1" type="ORF">SAMN06265222_1011170</name>
</gene>
<keyword evidence="2" id="KW-1185">Reference proteome</keyword>